<dbReference type="AlphaFoldDB" id="A0ABD3PB17"/>
<sequence>MPTNIHTRHTGNLPDPTPQLLIARGHNKTSPLHHHLHQTIIGITPLTIAENTFKARILGHTQDHFVFQSEFFEFSHDAVYDAGDAFGEDTVHHGSYDFHFVPNGKVDEVRVDEDVVGQFKLIIVLEEEGGDGLVDVSWFDVGGFFGGLSFLYLLFGFDVCVLGADYLFGHSEFAGLFGFPHNVPVSTRLIL</sequence>
<keyword evidence="2" id="KW-1185">Reference proteome</keyword>
<evidence type="ECO:0000313" key="1">
    <source>
        <dbReference type="EMBL" id="KAL3785157.1"/>
    </source>
</evidence>
<gene>
    <name evidence="1" type="ORF">HJC23_013823</name>
</gene>
<dbReference type="EMBL" id="JABMIG020000219">
    <property type="protein sequence ID" value="KAL3785157.1"/>
    <property type="molecule type" value="Genomic_DNA"/>
</dbReference>
<accession>A0ABD3PB17</accession>
<proteinExistence type="predicted"/>
<organism evidence="1 2">
    <name type="scientific">Cyclotella cryptica</name>
    <dbReference type="NCBI Taxonomy" id="29204"/>
    <lineage>
        <taxon>Eukaryota</taxon>
        <taxon>Sar</taxon>
        <taxon>Stramenopiles</taxon>
        <taxon>Ochrophyta</taxon>
        <taxon>Bacillariophyta</taxon>
        <taxon>Coscinodiscophyceae</taxon>
        <taxon>Thalassiosirophycidae</taxon>
        <taxon>Stephanodiscales</taxon>
        <taxon>Stephanodiscaceae</taxon>
        <taxon>Cyclotella</taxon>
    </lineage>
</organism>
<protein>
    <submittedName>
        <fullName evidence="1">Uncharacterized protein</fullName>
    </submittedName>
</protein>
<dbReference type="Proteomes" id="UP001516023">
    <property type="component" value="Unassembled WGS sequence"/>
</dbReference>
<name>A0ABD3PB17_9STRA</name>
<reference evidence="1 2" key="1">
    <citation type="journal article" date="2020" name="G3 (Bethesda)">
        <title>Improved Reference Genome for Cyclotella cryptica CCMP332, a Model for Cell Wall Morphogenesis, Salinity Adaptation, and Lipid Production in Diatoms (Bacillariophyta).</title>
        <authorList>
            <person name="Roberts W.R."/>
            <person name="Downey K.M."/>
            <person name="Ruck E.C."/>
            <person name="Traller J.C."/>
            <person name="Alverson A.J."/>
        </authorList>
    </citation>
    <scope>NUCLEOTIDE SEQUENCE [LARGE SCALE GENOMIC DNA]</scope>
    <source>
        <strain evidence="1 2">CCMP332</strain>
    </source>
</reference>
<comment type="caution">
    <text evidence="1">The sequence shown here is derived from an EMBL/GenBank/DDBJ whole genome shotgun (WGS) entry which is preliminary data.</text>
</comment>
<evidence type="ECO:0000313" key="2">
    <source>
        <dbReference type="Proteomes" id="UP001516023"/>
    </source>
</evidence>